<dbReference type="Proteomes" id="UP001055219">
    <property type="component" value="Unassembled WGS sequence"/>
</dbReference>
<proteinExistence type="predicted"/>
<evidence type="ECO:0000256" key="2">
    <source>
        <dbReference type="SAM" id="SignalP"/>
    </source>
</evidence>
<evidence type="ECO:0000256" key="1">
    <source>
        <dbReference type="SAM" id="MobiDB-lite"/>
    </source>
</evidence>
<feature type="chain" id="PRO_5040288464" evidence="2">
    <location>
        <begin position="19"/>
        <end position="578"/>
    </location>
</feature>
<gene>
    <name evidence="3" type="ORF">J7T54_002892</name>
</gene>
<feature type="compositionally biased region" description="Basic and acidic residues" evidence="1">
    <location>
        <begin position="341"/>
        <end position="362"/>
    </location>
</feature>
<dbReference type="EMBL" id="JAGIXG020000063">
    <property type="protein sequence ID" value="KAI6778624.1"/>
    <property type="molecule type" value="Genomic_DNA"/>
</dbReference>
<feature type="region of interest" description="Disordered" evidence="1">
    <location>
        <begin position="339"/>
        <end position="365"/>
    </location>
</feature>
<feature type="region of interest" description="Disordered" evidence="1">
    <location>
        <begin position="535"/>
        <end position="578"/>
    </location>
</feature>
<protein>
    <submittedName>
        <fullName evidence="3">Uncharacterized protein</fullName>
    </submittedName>
</protein>
<reference evidence="3" key="2">
    <citation type="submission" date="2022-07" db="EMBL/GenBank/DDBJ databases">
        <authorList>
            <person name="Goncalves M.F.M."/>
            <person name="Hilario S."/>
            <person name="Van De Peer Y."/>
            <person name="Esteves A.C."/>
            <person name="Alves A."/>
        </authorList>
    </citation>
    <scope>NUCLEOTIDE SEQUENCE</scope>
    <source>
        <strain evidence="3">MUM 19.33</strain>
    </source>
</reference>
<evidence type="ECO:0000313" key="3">
    <source>
        <dbReference type="EMBL" id="KAI6778624.1"/>
    </source>
</evidence>
<keyword evidence="2" id="KW-0732">Signal</keyword>
<dbReference type="GeneID" id="75829398"/>
<organism evidence="3 4">
    <name type="scientific">Emericellopsis cladophorae</name>
    <dbReference type="NCBI Taxonomy" id="2686198"/>
    <lineage>
        <taxon>Eukaryota</taxon>
        <taxon>Fungi</taxon>
        <taxon>Dikarya</taxon>
        <taxon>Ascomycota</taxon>
        <taxon>Pezizomycotina</taxon>
        <taxon>Sordariomycetes</taxon>
        <taxon>Hypocreomycetidae</taxon>
        <taxon>Hypocreales</taxon>
        <taxon>Bionectriaceae</taxon>
        <taxon>Emericellopsis</taxon>
    </lineage>
</organism>
<sequence length="578" mass="63811">MHPNFAVAVAAALPMVTAGVIHLPRDEPVPQAADAVVCPKVDEENRPSPHVLHNLKEPDLSEWEGHEDKMPFFKKYDPKLLLKFVDDFCEGKVKRDMAPCCQCDDDEDDCKAVCVDEEECKAICEMADDSAKADAPKDGEKVDATKEGEQADATKETGIASETDTENKTCDTSKTPNYQSAMKGVDFTAKDIIESIDAKWAKLQKPKNDKRGVPVTADDVLRWSQGEGEDYEDKRPELFKNIAAETQAKRDEAPKKKGGVPVAAEDVLRWTQGKDKDYQAKRPELFKNIAAETQAKRDETSGKKGGVHITVDEVMHWAKGNDKAYKAKRPEIFENITDALPNDKRSAEADGHQEDSSDEAKLKQSFQSVLGRSKAALESVEKVQPDEDDKVKTVLASLIATLAPLSPGMDNPDALIAGIVEANSESHEERGYTGEVSDVKLDIPSLIKMFEELWQAVHAAKEELQRLHEAGSQESDATTSASELESVIAQCEPIVNNINDVADIFDAIVDQLVEKDEKKPVTHVEPDSVAATADDLVRRDDWSNNPMFSVKSSPNRENPHRVAQGNAEKMLKDPHLHQ</sequence>
<feature type="region of interest" description="Disordered" evidence="1">
    <location>
        <begin position="131"/>
        <end position="176"/>
    </location>
</feature>
<name>A0A9Q0BC15_9HYPO</name>
<reference evidence="3" key="1">
    <citation type="journal article" date="2021" name="J Fungi (Basel)">
        <title>Genomic and Metabolomic Analyses of the Marine Fungus Emericellopsis cladophorae: Insights into Saltwater Adaptability Mechanisms and Its Biosynthetic Potential.</title>
        <authorList>
            <person name="Goncalves M.F.M."/>
            <person name="Hilario S."/>
            <person name="Van de Peer Y."/>
            <person name="Esteves A.C."/>
            <person name="Alves A."/>
        </authorList>
    </citation>
    <scope>NUCLEOTIDE SEQUENCE</scope>
    <source>
        <strain evidence="3">MUM 19.33</strain>
    </source>
</reference>
<feature type="compositionally biased region" description="Basic and acidic residues" evidence="1">
    <location>
        <begin position="569"/>
        <end position="578"/>
    </location>
</feature>
<evidence type="ECO:0000313" key="4">
    <source>
        <dbReference type="Proteomes" id="UP001055219"/>
    </source>
</evidence>
<feature type="signal peptide" evidence="2">
    <location>
        <begin position="1"/>
        <end position="18"/>
    </location>
</feature>
<dbReference type="RefSeq" id="XP_051359480.1">
    <property type="nucleotide sequence ID" value="XM_051509487.1"/>
</dbReference>
<feature type="compositionally biased region" description="Polar residues" evidence="1">
    <location>
        <begin position="543"/>
        <end position="556"/>
    </location>
</feature>
<keyword evidence="4" id="KW-1185">Reference proteome</keyword>
<feature type="compositionally biased region" description="Basic and acidic residues" evidence="1">
    <location>
        <begin position="131"/>
        <end position="155"/>
    </location>
</feature>
<dbReference type="AlphaFoldDB" id="A0A9Q0BC15"/>
<comment type="caution">
    <text evidence="3">The sequence shown here is derived from an EMBL/GenBank/DDBJ whole genome shotgun (WGS) entry which is preliminary data.</text>
</comment>
<accession>A0A9Q0BC15</accession>